<keyword evidence="2" id="KW-1185">Reference proteome</keyword>
<reference evidence="1" key="1">
    <citation type="journal article" date="2014" name="Int. J. Syst. Evol. Microbiol.">
        <title>Complete genome sequence of Corynebacterium casei LMG S-19264T (=DSM 44701T), isolated from a smear-ripened cheese.</title>
        <authorList>
            <consortium name="US DOE Joint Genome Institute (JGI-PGF)"/>
            <person name="Walter F."/>
            <person name="Albersmeier A."/>
            <person name="Kalinowski J."/>
            <person name="Ruckert C."/>
        </authorList>
    </citation>
    <scope>NUCLEOTIDE SEQUENCE</scope>
    <source>
        <strain evidence="1">CGMCC 1.12506</strain>
    </source>
</reference>
<reference evidence="1" key="2">
    <citation type="submission" date="2020-09" db="EMBL/GenBank/DDBJ databases">
        <authorList>
            <person name="Sun Q."/>
            <person name="Zhou Y."/>
        </authorList>
    </citation>
    <scope>NUCLEOTIDE SEQUENCE</scope>
    <source>
        <strain evidence="1">CGMCC 1.12506</strain>
    </source>
</reference>
<evidence type="ECO:0000313" key="2">
    <source>
        <dbReference type="Proteomes" id="UP000625735"/>
    </source>
</evidence>
<dbReference type="AlphaFoldDB" id="A0A916Y5Q6"/>
<protein>
    <submittedName>
        <fullName evidence="1">Uncharacterized protein</fullName>
    </submittedName>
</protein>
<gene>
    <name evidence="1" type="ORF">GCM10011343_21260</name>
</gene>
<evidence type="ECO:0000313" key="1">
    <source>
        <dbReference type="EMBL" id="GGD30865.1"/>
    </source>
</evidence>
<name>A0A916Y5Q6_9FLAO</name>
<proteinExistence type="predicted"/>
<dbReference type="RefSeq" id="WP_188362558.1">
    <property type="nucleotide sequence ID" value="NZ_BMFG01000008.1"/>
</dbReference>
<dbReference type="Proteomes" id="UP000625735">
    <property type="component" value="Unassembled WGS sequence"/>
</dbReference>
<organism evidence="1 2">
    <name type="scientific">Flavobacterium orientale</name>
    <dbReference type="NCBI Taxonomy" id="1756020"/>
    <lineage>
        <taxon>Bacteria</taxon>
        <taxon>Pseudomonadati</taxon>
        <taxon>Bacteroidota</taxon>
        <taxon>Flavobacteriia</taxon>
        <taxon>Flavobacteriales</taxon>
        <taxon>Flavobacteriaceae</taxon>
        <taxon>Flavobacterium</taxon>
    </lineage>
</organism>
<comment type="caution">
    <text evidence="1">The sequence shown here is derived from an EMBL/GenBank/DDBJ whole genome shotgun (WGS) entry which is preliminary data.</text>
</comment>
<dbReference type="EMBL" id="BMFG01000008">
    <property type="protein sequence ID" value="GGD30865.1"/>
    <property type="molecule type" value="Genomic_DNA"/>
</dbReference>
<accession>A0A916Y5Q6</accession>
<sequence>MAISENKQRENEILKYIKTKAKIYNWNGRGFQIFKIVEPFLFSTDIFTSGKSNSFNGTLKFKPIRIDNLQYEIIGKEDYFKNGPLFYKVNSGGMVYPYNYFNFDIKEVTETKIDNLLSELDKNVNEIIQKYTNDESYFNFIKEQLEEKKGSGIQQTFLTNLVYLKKYDTLLEYINHCKQNNISSGMSSINLKNPELGWDYYDKLIEYINKQFNSKK</sequence>